<protein>
    <recommendedName>
        <fullName evidence="1">AAA+ ATPase domain-containing protein</fullName>
    </recommendedName>
</protein>
<name>A0ABQ6G0W8_9CHLR</name>
<dbReference type="PANTHER" id="PTHR42935:SF1">
    <property type="entry name" value="SLR0930 PROTEIN"/>
    <property type="match status" value="1"/>
</dbReference>
<keyword evidence="3" id="KW-1185">Reference proteome</keyword>
<dbReference type="Gene3D" id="3.40.50.300">
    <property type="entry name" value="P-loop containing nucleotide triphosphate hydrolases"/>
    <property type="match status" value="1"/>
</dbReference>
<proteinExistence type="predicted"/>
<dbReference type="SMART" id="SM00382">
    <property type="entry name" value="AAA"/>
    <property type="match status" value="1"/>
</dbReference>
<organism evidence="2 3">
    <name type="scientific">Dictyobacter halimunensis</name>
    <dbReference type="NCBI Taxonomy" id="3026934"/>
    <lineage>
        <taxon>Bacteria</taxon>
        <taxon>Bacillati</taxon>
        <taxon>Chloroflexota</taxon>
        <taxon>Ktedonobacteria</taxon>
        <taxon>Ktedonobacterales</taxon>
        <taxon>Dictyobacteraceae</taxon>
        <taxon>Dictyobacter</taxon>
    </lineage>
</organism>
<dbReference type="CDD" id="cd00009">
    <property type="entry name" value="AAA"/>
    <property type="match status" value="1"/>
</dbReference>
<evidence type="ECO:0000259" key="1">
    <source>
        <dbReference type="SMART" id="SM00382"/>
    </source>
</evidence>
<dbReference type="PANTHER" id="PTHR42935">
    <property type="entry name" value="SLR0930 PROTEIN"/>
    <property type="match status" value="1"/>
</dbReference>
<accession>A0ABQ6G0W8</accession>
<dbReference type="Pfam" id="PF05673">
    <property type="entry name" value="DUF815"/>
    <property type="match status" value="1"/>
</dbReference>
<dbReference type="EMBL" id="BSRI01000002">
    <property type="protein sequence ID" value="GLV60156.1"/>
    <property type="molecule type" value="Genomic_DNA"/>
</dbReference>
<dbReference type="InterPro" id="IPR008533">
    <property type="entry name" value="DUF815"/>
</dbReference>
<dbReference type="Proteomes" id="UP001344906">
    <property type="component" value="Unassembled WGS sequence"/>
</dbReference>
<evidence type="ECO:0000313" key="2">
    <source>
        <dbReference type="EMBL" id="GLV60156.1"/>
    </source>
</evidence>
<evidence type="ECO:0000313" key="3">
    <source>
        <dbReference type="Proteomes" id="UP001344906"/>
    </source>
</evidence>
<dbReference type="InterPro" id="IPR027417">
    <property type="entry name" value="P-loop_NTPase"/>
</dbReference>
<dbReference type="SUPFAM" id="SSF52540">
    <property type="entry name" value="P-loop containing nucleoside triphosphate hydrolases"/>
    <property type="match status" value="1"/>
</dbReference>
<gene>
    <name evidence="2" type="ORF">KDH_69780</name>
</gene>
<feature type="domain" description="AAA+ ATPase" evidence="1">
    <location>
        <begin position="265"/>
        <end position="371"/>
    </location>
</feature>
<reference evidence="2 3" key="1">
    <citation type="submission" date="2023-02" db="EMBL/GenBank/DDBJ databases">
        <title>Dictyobacter halimunensis sp. nov., a new member of the class Ktedonobacteria from forest soil in a geothermal area.</title>
        <authorList>
            <person name="Rachmania M.K."/>
            <person name="Ningsih F."/>
            <person name="Sakai Y."/>
            <person name="Yabe S."/>
            <person name="Yokota A."/>
            <person name="Sjamsuridzal W."/>
        </authorList>
    </citation>
    <scope>NUCLEOTIDE SEQUENCE [LARGE SCALE GENOMIC DNA]</scope>
    <source>
        <strain evidence="2 3">S3.2.2.5</strain>
    </source>
</reference>
<dbReference type="RefSeq" id="WP_338257148.1">
    <property type="nucleotide sequence ID" value="NZ_BSRI01000002.1"/>
</dbReference>
<sequence>MTTEIQEQGYIRHDSVLVPAEEIRLAWHSVYGITLLRGILAHEAGLAVMRLLQELQASKPDPVAAAEAYSGAFYQLLGSLHQDGGSPLTDAWQAYLIHRLIDDSNLWSATVEAHGSPHISPALRAQAQRDLRALQRLFRLDAQFIWEQTRALVAPAMPALDEAWVPWQHLQPPTEIDQQQARQELIQTIAACPNWEELVGPLERYWSRYGTGKLARYHVLRWDGTGKVISGIQHPDLIRLSGLIGHERQQARIVANVERFLAGLPAHNMLLYGPPGTGKSSTIKAIANTYADQGLCLLEVGKEYTSDLPQVVAALRGRAPHYLLFIDDLSFEEHDTSYKNLKVLLEGTAEARPANVLICATSNRMNLVKENFGERGKPTEDVNWRDTMDEKQSLAHRFGLRISFFTPDQLQYLHIVRSLVQQRQLTIADEELQARALQWERQHAGRSGRSARQFVDDLEAEIKYQPPTP</sequence>
<comment type="caution">
    <text evidence="2">The sequence shown here is derived from an EMBL/GenBank/DDBJ whole genome shotgun (WGS) entry which is preliminary data.</text>
</comment>
<dbReference type="InterPro" id="IPR003593">
    <property type="entry name" value="AAA+_ATPase"/>
</dbReference>